<feature type="region of interest" description="Disordered" evidence="1">
    <location>
        <begin position="1"/>
        <end position="20"/>
    </location>
</feature>
<organism evidence="2 3">
    <name type="scientific">Leptospira santarosai</name>
    <dbReference type="NCBI Taxonomy" id="28183"/>
    <lineage>
        <taxon>Bacteria</taxon>
        <taxon>Pseudomonadati</taxon>
        <taxon>Spirochaetota</taxon>
        <taxon>Spirochaetia</taxon>
        <taxon>Leptospirales</taxon>
        <taxon>Leptospiraceae</taxon>
        <taxon>Leptospira</taxon>
    </lineage>
</organism>
<accession>A0A2P1QR39</accession>
<evidence type="ECO:0000313" key="2">
    <source>
        <dbReference type="EMBL" id="AVQ11363.1"/>
    </source>
</evidence>
<proteinExistence type="predicted"/>
<dbReference type="SUPFAM" id="SSF161266">
    <property type="entry name" value="Gam-like"/>
    <property type="match status" value="1"/>
</dbReference>
<dbReference type="InterPro" id="IPR009951">
    <property type="entry name" value="Host-nuc_inhib_Gam"/>
</dbReference>
<dbReference type="EMBL" id="CP027843">
    <property type="protein sequence ID" value="AVQ11363.1"/>
    <property type="molecule type" value="Genomic_DNA"/>
</dbReference>
<reference evidence="2 3" key="1">
    <citation type="journal article" date="2015" name="Genome Announc.">
        <title>Draft Genome Sequences of Leptospira santarosai Strains U160, U164, and U233, Isolated from Asymptomatic Cattle.</title>
        <authorList>
            <person name="Kremer F.S."/>
            <person name="Eslabao M.R."/>
            <person name="Provisor M."/>
            <person name="Woloski R.D."/>
            <person name="Ramires O.V."/>
            <person name="Moreno L.Z."/>
            <person name="Moreno A.M."/>
            <person name="Hamond C."/>
            <person name="Lilenbaum W."/>
            <person name="Dellagostin O.A."/>
        </authorList>
    </citation>
    <scope>NUCLEOTIDE SEQUENCE [LARGE SCALE GENOMIC DNA]</scope>
    <source>
        <strain evidence="2 3">U160</strain>
    </source>
</reference>
<dbReference type="GO" id="GO:0042262">
    <property type="term" value="P:DNA protection"/>
    <property type="evidence" value="ECO:0007669"/>
    <property type="project" value="InterPro"/>
</dbReference>
<dbReference type="Proteomes" id="UP000033961">
    <property type="component" value="Chromosome I"/>
</dbReference>
<dbReference type="AlphaFoldDB" id="A0A2P1QR39"/>
<name>A0A2P1QR39_9LEPT</name>
<dbReference type="Gene3D" id="1.20.5.170">
    <property type="match status" value="1"/>
</dbReference>
<dbReference type="Pfam" id="PF07352">
    <property type="entry name" value="Phage_Mu_Gam"/>
    <property type="match status" value="1"/>
</dbReference>
<evidence type="ECO:0000313" key="3">
    <source>
        <dbReference type="Proteomes" id="UP000033961"/>
    </source>
</evidence>
<sequence length="202" mass="23529">MLKPKNSLNKTDLTSLPNNHYKNRMDITQAIKQLGEIKRERDGVKNKVDDQISKILSDLQNEISPLDLKIQYIVSGIKFYVDRHQEELFPDPEYKTCKLTTGTLKFRKVSYSVKTKGSVKFYEKILTQNDLLEKFNRIVSKLNGVYLRVKLELNKERILSEPTKAIQKIGIQLNEESERLYIVPNETEIEIEIEIEVTEDAI</sequence>
<dbReference type="GO" id="GO:0003690">
    <property type="term" value="F:double-stranded DNA binding"/>
    <property type="evidence" value="ECO:0007669"/>
    <property type="project" value="InterPro"/>
</dbReference>
<evidence type="ECO:0000256" key="1">
    <source>
        <dbReference type="SAM" id="MobiDB-lite"/>
    </source>
</evidence>
<protein>
    <submittedName>
        <fullName evidence="2">Gam-like protein</fullName>
    </submittedName>
</protein>
<gene>
    <name evidence="2" type="ORF">XB16_1031</name>
</gene>